<name>A0ABX3VUC5_9MYCO</name>
<evidence type="ECO:0000313" key="1">
    <source>
        <dbReference type="EMBL" id="ORW33270.1"/>
    </source>
</evidence>
<protein>
    <recommendedName>
        <fullName evidence="3">DUF2188 domain-containing protein</fullName>
    </recommendedName>
</protein>
<keyword evidence="2" id="KW-1185">Reference proteome</keyword>
<accession>A0ABX3VUC5</accession>
<comment type="caution">
    <text evidence="1">The sequence shown here is derived from an EMBL/GenBank/DDBJ whole genome shotgun (WGS) entry which is preliminary data.</text>
</comment>
<proteinExistence type="predicted"/>
<evidence type="ECO:0000313" key="2">
    <source>
        <dbReference type="Proteomes" id="UP000193801"/>
    </source>
</evidence>
<sequence>MVSNANRFLARSTDGSYLGSFPTAELARAAVLRAQAEIHEAKAASLRAEADRFDRLQETTP</sequence>
<gene>
    <name evidence="1" type="ORF">AWB91_09085</name>
</gene>
<evidence type="ECO:0008006" key="3">
    <source>
        <dbReference type="Google" id="ProtNLM"/>
    </source>
</evidence>
<dbReference type="Proteomes" id="UP000193801">
    <property type="component" value="Unassembled WGS sequence"/>
</dbReference>
<organism evidence="1 2">
    <name type="scientific">Mycobacterium paraense</name>
    <dbReference type="NCBI Taxonomy" id="767916"/>
    <lineage>
        <taxon>Bacteria</taxon>
        <taxon>Bacillati</taxon>
        <taxon>Actinomycetota</taxon>
        <taxon>Actinomycetes</taxon>
        <taxon>Mycobacteriales</taxon>
        <taxon>Mycobacteriaceae</taxon>
        <taxon>Mycobacterium</taxon>
        <taxon>Mycobacterium simiae complex</taxon>
    </lineage>
</organism>
<dbReference type="EMBL" id="LQPK01000005">
    <property type="protein sequence ID" value="ORW33270.1"/>
    <property type="molecule type" value="Genomic_DNA"/>
</dbReference>
<reference evidence="1 2" key="1">
    <citation type="journal article" date="2015" name="Emerg. Microbes Infect.">
        <title>Characterization of 17 strains belonging to the Mycobacterium simiae complex and description of Mycobacterium paraense sp. nov.</title>
        <authorList>
            <person name="Fusco da Costa A.R."/>
            <person name="Fedrizzi T."/>
            <person name="Lopes M.L."/>
            <person name="Pecorari M."/>
            <person name="Oliveira da Costa W.L."/>
            <person name="Giacobazzi E."/>
            <person name="da Costa Bahia J.R."/>
            <person name="De Sanctis V."/>
            <person name="Batista Lima K.V."/>
            <person name="Bertorelli R."/>
            <person name="Grottola A."/>
            <person name="Fabio A."/>
            <person name="Mariottini A."/>
            <person name="Ferretti P."/>
            <person name="Di Leva F."/>
            <person name="Fregni Serpini G."/>
            <person name="Tagliazucchi S."/>
            <person name="Rumpianesi F."/>
            <person name="Jousson O."/>
            <person name="Segata N."/>
            <person name="Tortoli E."/>
        </authorList>
    </citation>
    <scope>NUCLEOTIDE SEQUENCE [LARGE SCALE GENOMIC DNA]</scope>
    <source>
        <strain evidence="1 2">FI-07156</strain>
    </source>
</reference>